<dbReference type="EMBL" id="VFMN01000001">
    <property type="protein sequence ID" value="TQJ09618.1"/>
    <property type="molecule type" value="Genomic_DNA"/>
</dbReference>
<gene>
    <name evidence="1" type="ORF">FB458_2731</name>
</gene>
<sequence>MTRFADRPIGRVAYGVICAGEAGRRRLSRPGAAGRVPAEDPVIVRAFEERL</sequence>
<dbReference type="AlphaFoldDB" id="A0A542E2Q7"/>
<accession>A0A542E2Q7</accession>
<evidence type="ECO:0000313" key="2">
    <source>
        <dbReference type="Proteomes" id="UP000317893"/>
    </source>
</evidence>
<evidence type="ECO:0000313" key="1">
    <source>
        <dbReference type="EMBL" id="TQJ09618.1"/>
    </source>
</evidence>
<keyword evidence="2" id="KW-1185">Reference proteome</keyword>
<proteinExistence type="predicted"/>
<organism evidence="1 2">
    <name type="scientific">Lapillicoccus jejuensis</name>
    <dbReference type="NCBI Taxonomy" id="402171"/>
    <lineage>
        <taxon>Bacteria</taxon>
        <taxon>Bacillati</taxon>
        <taxon>Actinomycetota</taxon>
        <taxon>Actinomycetes</taxon>
        <taxon>Micrococcales</taxon>
        <taxon>Intrasporangiaceae</taxon>
        <taxon>Lapillicoccus</taxon>
    </lineage>
</organism>
<reference evidence="1 2" key="1">
    <citation type="submission" date="2019-06" db="EMBL/GenBank/DDBJ databases">
        <title>Sequencing the genomes of 1000 actinobacteria strains.</title>
        <authorList>
            <person name="Klenk H.-P."/>
        </authorList>
    </citation>
    <scope>NUCLEOTIDE SEQUENCE [LARGE SCALE GENOMIC DNA]</scope>
    <source>
        <strain evidence="1 2">DSM 18607</strain>
    </source>
</reference>
<dbReference type="Proteomes" id="UP000317893">
    <property type="component" value="Unassembled WGS sequence"/>
</dbReference>
<protein>
    <submittedName>
        <fullName evidence="1">Uncharacterized protein</fullName>
    </submittedName>
</protein>
<comment type="caution">
    <text evidence="1">The sequence shown here is derived from an EMBL/GenBank/DDBJ whole genome shotgun (WGS) entry which is preliminary data.</text>
</comment>
<name>A0A542E2Q7_9MICO</name>